<evidence type="ECO:0000256" key="1">
    <source>
        <dbReference type="SAM" id="Phobius"/>
    </source>
</evidence>
<evidence type="ECO:0000313" key="3">
    <source>
        <dbReference type="WBParaSite" id="L893_g17866.t2"/>
    </source>
</evidence>
<feature type="transmembrane region" description="Helical" evidence="1">
    <location>
        <begin position="197"/>
        <end position="219"/>
    </location>
</feature>
<feature type="transmembrane region" description="Helical" evidence="1">
    <location>
        <begin position="112"/>
        <end position="137"/>
    </location>
</feature>
<dbReference type="Proteomes" id="UP000095287">
    <property type="component" value="Unplaced"/>
</dbReference>
<evidence type="ECO:0000313" key="2">
    <source>
        <dbReference type="Proteomes" id="UP000095287"/>
    </source>
</evidence>
<keyword evidence="1" id="KW-0812">Transmembrane</keyword>
<name>A0A1I7YML4_9BILA</name>
<keyword evidence="1" id="KW-0472">Membrane</keyword>
<dbReference type="WBParaSite" id="L893_g17866.t2">
    <property type="protein sequence ID" value="L893_g17866.t2"/>
    <property type="gene ID" value="L893_g17866"/>
</dbReference>
<reference evidence="3" key="1">
    <citation type="submission" date="2016-11" db="UniProtKB">
        <authorList>
            <consortium name="WormBaseParasite"/>
        </authorList>
    </citation>
    <scope>IDENTIFICATION</scope>
</reference>
<dbReference type="AlphaFoldDB" id="A0A1I7YML4"/>
<accession>A0A1I7YML4</accession>
<feature type="transmembrane region" description="Helical" evidence="1">
    <location>
        <begin position="149"/>
        <end position="170"/>
    </location>
</feature>
<protein>
    <submittedName>
        <fullName evidence="3">G_PROTEIN_RECEP_F1_2 domain-containing protein</fullName>
    </submittedName>
</protein>
<keyword evidence="1" id="KW-1133">Transmembrane helix</keyword>
<feature type="transmembrane region" description="Helical" evidence="1">
    <location>
        <begin position="79"/>
        <end position="100"/>
    </location>
</feature>
<organism evidence="2 3">
    <name type="scientific">Steinernema glaseri</name>
    <dbReference type="NCBI Taxonomy" id="37863"/>
    <lineage>
        <taxon>Eukaryota</taxon>
        <taxon>Metazoa</taxon>
        <taxon>Ecdysozoa</taxon>
        <taxon>Nematoda</taxon>
        <taxon>Chromadorea</taxon>
        <taxon>Rhabditida</taxon>
        <taxon>Tylenchina</taxon>
        <taxon>Panagrolaimomorpha</taxon>
        <taxon>Strongyloidoidea</taxon>
        <taxon>Steinernematidae</taxon>
        <taxon>Steinernema</taxon>
    </lineage>
</organism>
<proteinExistence type="predicted"/>
<sequence>MCEILALSSSKRDVMRVSALNWVSRPVVRCRASIDSSVFLSIPLAMSAEKIPRRILKFREESPLYYPTACCECMHASSAVYICILLQLVFFFCVSLLYYLMENNHYLSAIEVFRPATILLGMVNLVGIGCALFGVVLEKSALIHVQITLLIGLVTLCDLLAFLLILTMAIGNRMRFTATIPAYFFHTDKFERLLGPFWIYLSAIMLHMTAAGTMCVIGINRRYSEFLKDKNTYQRLHGGDYKRLSACDYLRNSARLVIAGQSRVVISVCGSAWEGGEPLFRVVRSGNSTVPTSGGPGEHFFVFGFRPYRPSAASSLSRQQRIALRFSRIRSPCVTPLLLLVRRPSIEDVRRDRRVPDSEVVYRAESSTRQEGLSEHLCRADHLLRLHRLGLRKYTPEPWTLQKDLRDLLRRRP</sequence>
<keyword evidence="2" id="KW-1185">Reference proteome</keyword>